<comment type="subcellular location">
    <subcellularLocation>
        <location evidence="1">Membrane</location>
        <topology evidence="1">Multi-pass membrane protein</topology>
    </subcellularLocation>
</comment>
<feature type="transmembrane region" description="Helical" evidence="7">
    <location>
        <begin position="406"/>
        <end position="426"/>
    </location>
</feature>
<evidence type="ECO:0000256" key="2">
    <source>
        <dbReference type="ARBA" id="ARBA00010992"/>
    </source>
</evidence>
<dbReference type="InterPro" id="IPR005829">
    <property type="entry name" value="Sugar_transporter_CS"/>
</dbReference>
<dbReference type="EMBL" id="RAXU01000014">
    <property type="protein sequence ID" value="RKG32507.1"/>
    <property type="molecule type" value="Genomic_DNA"/>
</dbReference>
<feature type="transmembrane region" description="Helical" evidence="7">
    <location>
        <begin position="143"/>
        <end position="165"/>
    </location>
</feature>
<dbReference type="PROSITE" id="PS00217">
    <property type="entry name" value="SUGAR_TRANSPORT_2"/>
    <property type="match status" value="1"/>
</dbReference>
<evidence type="ECO:0000256" key="6">
    <source>
        <dbReference type="ARBA" id="ARBA00023136"/>
    </source>
</evidence>
<keyword evidence="3" id="KW-0813">Transport</keyword>
<evidence type="ECO:0000313" key="10">
    <source>
        <dbReference type="Proteomes" id="UP000269001"/>
    </source>
</evidence>
<dbReference type="InterPro" id="IPR020846">
    <property type="entry name" value="MFS_dom"/>
</dbReference>
<reference evidence="9 10" key="1">
    <citation type="submission" date="2018-09" db="EMBL/GenBank/DDBJ databases">
        <title>The draft genome of Acinetobacter spp. strains.</title>
        <authorList>
            <person name="Qin J."/>
            <person name="Feng Y."/>
            <person name="Zong Z."/>
        </authorList>
    </citation>
    <scope>NUCLEOTIDE SEQUENCE [LARGE SCALE GENOMIC DNA]</scope>
    <source>
        <strain evidence="9 10">WCHAc060096</strain>
    </source>
</reference>
<dbReference type="AlphaFoldDB" id="A0A3A8EC99"/>
<feature type="transmembrane region" description="Helical" evidence="7">
    <location>
        <begin position="253"/>
        <end position="270"/>
    </location>
</feature>
<dbReference type="RefSeq" id="WP_120370599.1">
    <property type="nucleotide sequence ID" value="NZ_BKYM01000030.1"/>
</dbReference>
<feature type="transmembrane region" description="Helical" evidence="7">
    <location>
        <begin position="84"/>
        <end position="104"/>
    </location>
</feature>
<feature type="transmembrane region" description="Helical" evidence="7">
    <location>
        <begin position="57"/>
        <end position="77"/>
    </location>
</feature>
<accession>A0A3A8EC99</accession>
<keyword evidence="5 7" id="KW-1133">Transmembrane helix</keyword>
<dbReference type="GO" id="GO:0016020">
    <property type="term" value="C:membrane"/>
    <property type="evidence" value="ECO:0007669"/>
    <property type="project" value="UniProtKB-SubCell"/>
</dbReference>
<dbReference type="PROSITE" id="PS00216">
    <property type="entry name" value="SUGAR_TRANSPORT_1"/>
    <property type="match status" value="2"/>
</dbReference>
<dbReference type="OrthoDB" id="4474610at2"/>
<feature type="transmembrane region" description="Helical" evidence="7">
    <location>
        <begin position="290"/>
        <end position="309"/>
    </location>
</feature>
<feature type="transmembrane region" description="Helical" evidence="7">
    <location>
        <begin position="110"/>
        <end position="131"/>
    </location>
</feature>
<feature type="transmembrane region" description="Helical" evidence="7">
    <location>
        <begin position="20"/>
        <end position="45"/>
    </location>
</feature>
<feature type="transmembrane region" description="Helical" evidence="7">
    <location>
        <begin position="374"/>
        <end position="394"/>
    </location>
</feature>
<comment type="similarity">
    <text evidence="2">Belongs to the major facilitator superfamily. Sugar transporter (TC 2.A.1.1) family.</text>
</comment>
<gene>
    <name evidence="9" type="ORF">D7V21_11360</name>
</gene>
<feature type="transmembrane region" description="Helical" evidence="7">
    <location>
        <begin position="171"/>
        <end position="189"/>
    </location>
</feature>
<dbReference type="PANTHER" id="PTHR23511:SF34">
    <property type="entry name" value="SYNAPTIC VESICLE GLYCOPROTEIN 2"/>
    <property type="match status" value="1"/>
</dbReference>
<dbReference type="PROSITE" id="PS50850">
    <property type="entry name" value="MFS"/>
    <property type="match status" value="1"/>
</dbReference>
<dbReference type="PANTHER" id="PTHR23511">
    <property type="entry name" value="SYNAPTIC VESICLE GLYCOPROTEIN 2"/>
    <property type="match status" value="1"/>
</dbReference>
<evidence type="ECO:0000256" key="3">
    <source>
        <dbReference type="ARBA" id="ARBA00022448"/>
    </source>
</evidence>
<dbReference type="SUPFAM" id="SSF103473">
    <property type="entry name" value="MFS general substrate transporter"/>
    <property type="match status" value="1"/>
</dbReference>
<protein>
    <submittedName>
        <fullName evidence="9">MFS transporter</fullName>
    </submittedName>
</protein>
<proteinExistence type="inferred from homology"/>
<evidence type="ECO:0000259" key="8">
    <source>
        <dbReference type="PROSITE" id="PS50850"/>
    </source>
</evidence>
<comment type="caution">
    <text evidence="9">The sequence shown here is derived from an EMBL/GenBank/DDBJ whole genome shotgun (WGS) entry which is preliminary data.</text>
</comment>
<name>A0A3A8EC99_9GAMM</name>
<dbReference type="Pfam" id="PF00083">
    <property type="entry name" value="Sugar_tr"/>
    <property type="match status" value="1"/>
</dbReference>
<evidence type="ECO:0000313" key="9">
    <source>
        <dbReference type="EMBL" id="RKG32507.1"/>
    </source>
</evidence>
<feature type="transmembrane region" description="Helical" evidence="7">
    <location>
        <begin position="341"/>
        <end position="362"/>
    </location>
</feature>
<keyword evidence="6 7" id="KW-0472">Membrane</keyword>
<keyword evidence="10" id="KW-1185">Reference proteome</keyword>
<evidence type="ECO:0000256" key="1">
    <source>
        <dbReference type="ARBA" id="ARBA00004141"/>
    </source>
</evidence>
<evidence type="ECO:0000256" key="7">
    <source>
        <dbReference type="SAM" id="Phobius"/>
    </source>
</evidence>
<dbReference type="GO" id="GO:0022857">
    <property type="term" value="F:transmembrane transporter activity"/>
    <property type="evidence" value="ECO:0007669"/>
    <property type="project" value="InterPro"/>
</dbReference>
<dbReference type="Proteomes" id="UP000269001">
    <property type="component" value="Unassembled WGS sequence"/>
</dbReference>
<dbReference type="InterPro" id="IPR005828">
    <property type="entry name" value="MFS_sugar_transport-like"/>
</dbReference>
<organism evidence="9 10">
    <name type="scientific">Acinetobacter guerrae</name>
    <dbReference type="NCBI Taxonomy" id="1843371"/>
    <lineage>
        <taxon>Bacteria</taxon>
        <taxon>Pseudomonadati</taxon>
        <taxon>Pseudomonadota</taxon>
        <taxon>Gammaproteobacteria</taxon>
        <taxon>Moraxellales</taxon>
        <taxon>Moraxellaceae</taxon>
        <taxon>Acinetobacter</taxon>
    </lineage>
</organism>
<keyword evidence="4 7" id="KW-0812">Transmembrane</keyword>
<dbReference type="Gene3D" id="1.20.1250.20">
    <property type="entry name" value="MFS general substrate transporter like domains"/>
    <property type="match status" value="1"/>
</dbReference>
<sequence>MDLVSRVQNLPIGKFHYTLLCVVGLGWMFDAMDTGIIAFIMTTLVKDWALTPAESGWIVSIGFVGMAIGAVFSGGLADRFGRKTIFACTLMLYSLATAACAFAPNLTWLLICRFVVGLGLGGQLPVAVTLVSEYVPAQVRGRFIVLLESFWGLGWLVAALVSYFIIPKFGWHMAFLLGGLPALYVFVIIKKVPESIPYLINRGRIDEAHELIQKLEQQAGITVVEKIEVKPVAQQRKVSFIQLWSSPFARRTLMLWLIWFGIVYSYYGIFTWLPSLLVKQGYSIVQSFEYVLFMILAQLPGYIAAAWLVERLGRKITLAGFIGGCAISAYFFGQAQSVNMIMFWGCLMSFFNLGAWGVLYTYTPEQYPANIRAFGSGWASAIGRMGGIAAPLIVTHMMVGQNGFHQVFMMFTVVLLAVAAVVLILGEETQGKTLESIGL</sequence>
<dbReference type="InterPro" id="IPR036259">
    <property type="entry name" value="MFS_trans_sf"/>
</dbReference>
<evidence type="ECO:0000256" key="5">
    <source>
        <dbReference type="ARBA" id="ARBA00022989"/>
    </source>
</evidence>
<feature type="domain" description="Major facilitator superfamily (MFS) profile" evidence="8">
    <location>
        <begin position="19"/>
        <end position="430"/>
    </location>
</feature>
<feature type="transmembrane region" description="Helical" evidence="7">
    <location>
        <begin position="316"/>
        <end position="335"/>
    </location>
</feature>
<evidence type="ECO:0000256" key="4">
    <source>
        <dbReference type="ARBA" id="ARBA00022692"/>
    </source>
</evidence>
<dbReference type="CDD" id="cd17316">
    <property type="entry name" value="MFS_SV2_like"/>
    <property type="match status" value="1"/>
</dbReference>